<dbReference type="EMBL" id="BMHP01000007">
    <property type="protein sequence ID" value="GGD94403.1"/>
    <property type="molecule type" value="Genomic_DNA"/>
</dbReference>
<dbReference type="InterPro" id="IPR051317">
    <property type="entry name" value="Gfo/Idh/MocA_oxidoreduct"/>
</dbReference>
<evidence type="ECO:0000313" key="4">
    <source>
        <dbReference type="EMBL" id="GGD94403.1"/>
    </source>
</evidence>
<dbReference type="AlphaFoldDB" id="A0A916ZGB3"/>
<evidence type="ECO:0000313" key="5">
    <source>
        <dbReference type="Proteomes" id="UP000612456"/>
    </source>
</evidence>
<dbReference type="PANTHER" id="PTHR43708">
    <property type="entry name" value="CONSERVED EXPRESSED OXIDOREDUCTASE (EUROFUNG)"/>
    <property type="match status" value="1"/>
</dbReference>
<sequence>MKEKLKIGIIGTDTSHSIAFTELLNDSAHRYHVEGGKVTLAYPGGSPDFELSISRVAAFAGEMNSRFGVQIAERPEQVAEECDAVLLLSADGRVHKELFEAIVPYGKPIFIDKPLAASVVEAEFIAKLAEQWSVPVMSTSALRYAAALTKQNTNTDDKVIRVDCYGPMYMEPTQSGYFWYGIHLVEMLFTVLGSDCEQINASGSGDKETITGIWKNGVVGTIQGSKSGGFPFVAAIHREHSSSFVDIASEEKPFYASLLEQVMTMFHTGIPTVDMSTTLQVIRFIEAANESRDSGKPVML</sequence>
<evidence type="ECO:0000256" key="2">
    <source>
        <dbReference type="ARBA" id="ARBA00023002"/>
    </source>
</evidence>
<dbReference type="Pfam" id="PF01408">
    <property type="entry name" value="GFO_IDH_MocA"/>
    <property type="match status" value="1"/>
</dbReference>
<dbReference type="Gene3D" id="3.30.360.10">
    <property type="entry name" value="Dihydrodipicolinate Reductase, domain 2"/>
    <property type="match status" value="1"/>
</dbReference>
<comment type="similarity">
    <text evidence="1">Belongs to the Gfo/Idh/MocA family.</text>
</comment>
<dbReference type="SUPFAM" id="SSF51735">
    <property type="entry name" value="NAD(P)-binding Rossmann-fold domains"/>
    <property type="match status" value="1"/>
</dbReference>
<feature type="domain" description="Gfo/Idh/MocA-like oxidoreductase N-terminal" evidence="3">
    <location>
        <begin position="58"/>
        <end position="137"/>
    </location>
</feature>
<dbReference type="InterPro" id="IPR036291">
    <property type="entry name" value="NAD(P)-bd_dom_sf"/>
</dbReference>
<accession>A0A916ZGB3</accession>
<dbReference type="Gene3D" id="3.40.50.720">
    <property type="entry name" value="NAD(P)-binding Rossmann-like Domain"/>
    <property type="match status" value="1"/>
</dbReference>
<protein>
    <submittedName>
        <fullName evidence="4">Dehydrogenase</fullName>
    </submittedName>
</protein>
<dbReference type="GO" id="GO:0000166">
    <property type="term" value="F:nucleotide binding"/>
    <property type="evidence" value="ECO:0007669"/>
    <property type="project" value="InterPro"/>
</dbReference>
<dbReference type="GO" id="GO:0016491">
    <property type="term" value="F:oxidoreductase activity"/>
    <property type="evidence" value="ECO:0007669"/>
    <property type="project" value="UniProtKB-KW"/>
</dbReference>
<reference evidence="4" key="1">
    <citation type="journal article" date="2014" name="Int. J. Syst. Evol. Microbiol.">
        <title>Complete genome sequence of Corynebacterium casei LMG S-19264T (=DSM 44701T), isolated from a smear-ripened cheese.</title>
        <authorList>
            <consortium name="US DOE Joint Genome Institute (JGI-PGF)"/>
            <person name="Walter F."/>
            <person name="Albersmeier A."/>
            <person name="Kalinowski J."/>
            <person name="Ruckert C."/>
        </authorList>
    </citation>
    <scope>NUCLEOTIDE SEQUENCE</scope>
    <source>
        <strain evidence="4">CGMCC 1.15178</strain>
    </source>
</reference>
<name>A0A916ZGB3_9BACL</name>
<organism evidence="4 5">
    <name type="scientific">Paenibacillus nasutitermitis</name>
    <dbReference type="NCBI Taxonomy" id="1652958"/>
    <lineage>
        <taxon>Bacteria</taxon>
        <taxon>Bacillati</taxon>
        <taxon>Bacillota</taxon>
        <taxon>Bacilli</taxon>
        <taxon>Bacillales</taxon>
        <taxon>Paenibacillaceae</taxon>
        <taxon>Paenibacillus</taxon>
    </lineage>
</organism>
<gene>
    <name evidence="4" type="ORF">GCM10010911_61330</name>
</gene>
<keyword evidence="5" id="KW-1185">Reference proteome</keyword>
<dbReference type="RefSeq" id="WP_188998263.1">
    <property type="nucleotide sequence ID" value="NZ_BMHP01000007.1"/>
</dbReference>
<dbReference type="InterPro" id="IPR000683">
    <property type="entry name" value="Gfo/Idh/MocA-like_OxRdtase_N"/>
</dbReference>
<reference evidence="4" key="2">
    <citation type="submission" date="2020-09" db="EMBL/GenBank/DDBJ databases">
        <authorList>
            <person name="Sun Q."/>
            <person name="Zhou Y."/>
        </authorList>
    </citation>
    <scope>NUCLEOTIDE SEQUENCE</scope>
    <source>
        <strain evidence="4">CGMCC 1.15178</strain>
    </source>
</reference>
<dbReference type="PANTHER" id="PTHR43708:SF5">
    <property type="entry name" value="CONSERVED EXPRESSED OXIDOREDUCTASE (EUROFUNG)-RELATED"/>
    <property type="match status" value="1"/>
</dbReference>
<dbReference type="Proteomes" id="UP000612456">
    <property type="component" value="Unassembled WGS sequence"/>
</dbReference>
<comment type="caution">
    <text evidence="4">The sequence shown here is derived from an EMBL/GenBank/DDBJ whole genome shotgun (WGS) entry which is preliminary data.</text>
</comment>
<keyword evidence="2" id="KW-0560">Oxidoreductase</keyword>
<evidence type="ECO:0000256" key="1">
    <source>
        <dbReference type="ARBA" id="ARBA00010928"/>
    </source>
</evidence>
<proteinExistence type="inferred from homology"/>
<evidence type="ECO:0000259" key="3">
    <source>
        <dbReference type="Pfam" id="PF01408"/>
    </source>
</evidence>